<comment type="caution">
    <text evidence="2">The sequence shown here is derived from an EMBL/GenBank/DDBJ whole genome shotgun (WGS) entry which is preliminary data.</text>
</comment>
<feature type="transmembrane region" description="Helical" evidence="1">
    <location>
        <begin position="20"/>
        <end position="44"/>
    </location>
</feature>
<keyword evidence="1" id="KW-0472">Membrane</keyword>
<dbReference type="EMBL" id="JAEOAH010000004">
    <property type="protein sequence ID" value="MBK3494028.1"/>
    <property type="molecule type" value="Genomic_DNA"/>
</dbReference>
<evidence type="ECO:0000313" key="2">
    <source>
        <dbReference type="EMBL" id="MBK3494028.1"/>
    </source>
</evidence>
<protein>
    <submittedName>
        <fullName evidence="2">Uncharacterized protein</fullName>
    </submittedName>
</protein>
<keyword evidence="1" id="KW-1133">Transmembrane helix</keyword>
<keyword evidence="1" id="KW-0812">Transmembrane</keyword>
<organism evidence="2 3">
    <name type="scientific">Viridibacillus soli</name>
    <dbReference type="NCBI Taxonomy" id="2798301"/>
    <lineage>
        <taxon>Bacteria</taxon>
        <taxon>Bacillati</taxon>
        <taxon>Bacillota</taxon>
        <taxon>Bacilli</taxon>
        <taxon>Bacillales</taxon>
        <taxon>Caryophanaceae</taxon>
        <taxon>Viridibacillus</taxon>
    </lineage>
</organism>
<reference evidence="2 3" key="1">
    <citation type="submission" date="2020-12" db="EMBL/GenBank/DDBJ databases">
        <title>YIM B01967 draft genome.</title>
        <authorList>
            <person name="Yan X."/>
        </authorList>
    </citation>
    <scope>NUCLEOTIDE SEQUENCE [LARGE SCALE GENOMIC DNA]</scope>
    <source>
        <strain evidence="2 3">YIM B01967</strain>
    </source>
</reference>
<accession>A0ABS1H4P9</accession>
<gene>
    <name evidence="2" type="ORF">JFL43_03965</name>
</gene>
<sequence length="84" mass="9783">MIRLFIPLIQRILHAFPVEVPYLSLILGSAFLYFVSTAVSQHLIDQEYESLSLLSHTAVKLVILSLWLQEMIELFSIWQRILEP</sequence>
<evidence type="ECO:0000313" key="3">
    <source>
        <dbReference type="Proteomes" id="UP000618943"/>
    </source>
</evidence>
<proteinExistence type="predicted"/>
<dbReference type="Proteomes" id="UP000618943">
    <property type="component" value="Unassembled WGS sequence"/>
</dbReference>
<evidence type="ECO:0000256" key="1">
    <source>
        <dbReference type="SAM" id="Phobius"/>
    </source>
</evidence>
<name>A0ABS1H4P9_9BACL</name>
<keyword evidence="3" id="KW-1185">Reference proteome</keyword>
<dbReference type="RefSeq" id="WP_200748035.1">
    <property type="nucleotide sequence ID" value="NZ_JAEOAH010000004.1"/>
</dbReference>